<gene>
    <name evidence="10" type="ORF">D9C73_025805</name>
</gene>
<dbReference type="Proteomes" id="UP000298787">
    <property type="component" value="Chromosome 23"/>
</dbReference>
<keyword evidence="3 6" id="KW-0812">Transmembrane</keyword>
<evidence type="ECO:0000256" key="4">
    <source>
        <dbReference type="ARBA" id="ARBA00022989"/>
    </source>
</evidence>
<evidence type="ECO:0000259" key="9">
    <source>
        <dbReference type="PROSITE" id="PS51225"/>
    </source>
</evidence>
<dbReference type="InterPro" id="IPR016579">
    <property type="entry name" value="Synaptogyrin"/>
</dbReference>
<evidence type="ECO:0000256" key="2">
    <source>
        <dbReference type="ARBA" id="ARBA00010252"/>
    </source>
</evidence>
<evidence type="ECO:0000256" key="3">
    <source>
        <dbReference type="ARBA" id="ARBA00022692"/>
    </source>
</evidence>
<dbReference type="STRING" id="240159.A0A4U5VWY6"/>
<comment type="similarity">
    <text evidence="2">Belongs to the synaptogyrin family.</text>
</comment>
<dbReference type="PANTHER" id="PTHR10838">
    <property type="entry name" value="SYNAPTOGYRIN"/>
    <property type="match status" value="1"/>
</dbReference>
<dbReference type="PANTHER" id="PTHR10838:SF19">
    <property type="entry name" value="SYNAPTOGYRIN-2 LIKE PROTEIN-RELATED"/>
    <property type="match status" value="1"/>
</dbReference>
<evidence type="ECO:0000256" key="7">
    <source>
        <dbReference type="SAM" id="MobiDB-lite"/>
    </source>
</evidence>
<evidence type="ECO:0000256" key="1">
    <source>
        <dbReference type="ARBA" id="ARBA00004141"/>
    </source>
</evidence>
<evidence type="ECO:0000313" key="10">
    <source>
        <dbReference type="EMBL" id="TKS91995.1"/>
    </source>
</evidence>
<reference evidence="10 11" key="1">
    <citation type="submission" date="2019-01" db="EMBL/GenBank/DDBJ databases">
        <title>Genome Assembly of Collichthys lucidus.</title>
        <authorList>
            <person name="Cai M."/>
            <person name="Xiao S."/>
        </authorList>
    </citation>
    <scope>NUCLEOTIDE SEQUENCE [LARGE SCALE GENOMIC DNA]</scope>
    <source>
        <strain evidence="10">JT15FE1705JMU</strain>
        <tissue evidence="10">Muscle</tissue>
    </source>
</reference>
<keyword evidence="5 6" id="KW-0472">Membrane</keyword>
<organism evidence="10 11">
    <name type="scientific">Collichthys lucidus</name>
    <name type="common">Big head croaker</name>
    <name type="synonym">Sciaena lucida</name>
    <dbReference type="NCBI Taxonomy" id="240159"/>
    <lineage>
        <taxon>Eukaryota</taxon>
        <taxon>Metazoa</taxon>
        <taxon>Chordata</taxon>
        <taxon>Craniata</taxon>
        <taxon>Vertebrata</taxon>
        <taxon>Euteleostomi</taxon>
        <taxon>Actinopterygii</taxon>
        <taxon>Neopterygii</taxon>
        <taxon>Teleostei</taxon>
        <taxon>Neoteleostei</taxon>
        <taxon>Acanthomorphata</taxon>
        <taxon>Eupercaria</taxon>
        <taxon>Sciaenidae</taxon>
        <taxon>Collichthys</taxon>
    </lineage>
</organism>
<protein>
    <submittedName>
        <fullName evidence="10">Synaptogyrin-2 Cellugyrin</fullName>
    </submittedName>
</protein>
<dbReference type="PROSITE" id="PS51225">
    <property type="entry name" value="MARVEL"/>
    <property type="match status" value="1"/>
</dbReference>
<comment type="subcellular location">
    <subcellularLocation>
        <location evidence="1">Membrane</location>
        <topology evidence="1">Multi-pass membrane protein</topology>
    </subcellularLocation>
</comment>
<feature type="compositionally biased region" description="Polar residues" evidence="7">
    <location>
        <begin position="244"/>
        <end position="264"/>
    </location>
</feature>
<keyword evidence="4 8" id="KW-1133">Transmembrane helix</keyword>
<dbReference type="AlphaFoldDB" id="A0A4U5VWY6"/>
<feature type="transmembrane region" description="Helical" evidence="8">
    <location>
        <begin position="191"/>
        <end position="214"/>
    </location>
</feature>
<name>A0A4U5VWY6_COLLU</name>
<feature type="domain" description="MARVEL" evidence="9">
    <location>
        <begin position="68"/>
        <end position="218"/>
    </location>
</feature>
<evidence type="ECO:0000313" key="11">
    <source>
        <dbReference type="Proteomes" id="UP000298787"/>
    </source>
</evidence>
<feature type="transmembrane region" description="Helical" evidence="8">
    <location>
        <begin position="118"/>
        <end position="139"/>
    </location>
</feature>
<dbReference type="InterPro" id="IPR008253">
    <property type="entry name" value="Marvel"/>
</dbReference>
<dbReference type="Pfam" id="PF01284">
    <property type="entry name" value="MARVEL"/>
    <property type="match status" value="1"/>
</dbReference>
<keyword evidence="11" id="KW-1185">Reference proteome</keyword>
<accession>A0A4U5VWY6</accession>
<feature type="region of interest" description="Disordered" evidence="7">
    <location>
        <begin position="234"/>
        <end position="273"/>
    </location>
</feature>
<proteinExistence type="inferred from homology"/>
<dbReference type="GO" id="GO:0030672">
    <property type="term" value="C:synaptic vesicle membrane"/>
    <property type="evidence" value="ECO:0007669"/>
    <property type="project" value="TreeGrafter"/>
</dbReference>
<feature type="transmembrane region" description="Helical" evidence="8">
    <location>
        <begin position="151"/>
        <end position="179"/>
    </location>
</feature>
<sequence length="273" mass="30708">MQSSAYGASLAWRCFRPGLLHKAASDHCALPELERRFFNTLQRFQWDHKHCLQRLQSALAAAVSDRTWPSHARLDLGIRHSYAPPWSLLTITAEGYTNSQARAEAECIFNKNDSACSYGVGVGVLAFLACVVFLVLDAYFPQISNAKDRKLIVMGDLIFSALWTLLWFICFCVLANQWSKTVDNSAIPSDAARAIVAFSFFSVFTWGILCYFAYARYRQGVSEFDQEYRDPVHDHGTYPPAQYAGSSAPTGYQQSPFPHSSQEQPGEYQPPTY</sequence>
<evidence type="ECO:0000256" key="8">
    <source>
        <dbReference type="SAM" id="Phobius"/>
    </source>
</evidence>
<evidence type="ECO:0000256" key="6">
    <source>
        <dbReference type="PROSITE-ProRule" id="PRU00581"/>
    </source>
</evidence>
<dbReference type="EMBL" id="CM014100">
    <property type="protein sequence ID" value="TKS91995.1"/>
    <property type="molecule type" value="Genomic_DNA"/>
</dbReference>
<evidence type="ECO:0000256" key="5">
    <source>
        <dbReference type="ARBA" id="ARBA00023136"/>
    </source>
</evidence>
<dbReference type="GO" id="GO:0031594">
    <property type="term" value="C:neuromuscular junction"/>
    <property type="evidence" value="ECO:0007669"/>
    <property type="project" value="TreeGrafter"/>
</dbReference>